<dbReference type="AlphaFoldDB" id="A0A8H8RKN9"/>
<dbReference type="PANTHER" id="PTHR11183">
    <property type="entry name" value="GLYCOGENIN SUBFAMILY MEMBER"/>
    <property type="match status" value="1"/>
</dbReference>
<evidence type="ECO:0000313" key="1">
    <source>
        <dbReference type="EMBL" id="TVY36249.1"/>
    </source>
</evidence>
<comment type="caution">
    <text evidence="1">The sequence shown here is derived from an EMBL/GenBank/DDBJ whole genome shotgun (WGS) entry which is preliminary data.</text>
</comment>
<reference evidence="1 2" key="1">
    <citation type="submission" date="2018-05" db="EMBL/GenBank/DDBJ databases">
        <title>Genome sequencing and assembly of the regulated plant pathogen Lachnellula willkommii and related sister species for the development of diagnostic species identification markers.</title>
        <authorList>
            <person name="Giroux E."/>
            <person name="Bilodeau G."/>
        </authorList>
    </citation>
    <scope>NUCLEOTIDE SEQUENCE [LARGE SCALE GENOMIC DNA]</scope>
    <source>
        <strain evidence="1 2">CBS 160.35</strain>
    </source>
</reference>
<dbReference type="InterPro" id="IPR002495">
    <property type="entry name" value="Glyco_trans_8"/>
</dbReference>
<gene>
    <name evidence="1" type="primary">GOLS6</name>
    <name evidence="1" type="ORF">LOCC1_G006464</name>
</gene>
<sequence>MLDTPHYQSRHPAPMTSPPVIPKLAWVTLITKASYLPGAVLLAYSLQKHNSRYPLVILTTPSFPASLLPQLQEECSLSNCIHLPIDPLSPPPHNLPPSLIAARFADTWTKLRVFELYKYGGERLVFLDADMLVRRNMDELFDLSASLPRDAIAANHACVCNLDKDSWAAASWTRENCAYTGLRPGDAPTPVPASGEGKETHTLLNGGLFLFTPYAEQWEAMLRFLEEDIRVQEYMFPDQDFLADFFRGRWKSVGWEYNALKTMRYWHPGFWEDGEVRNLHYIVDKPWSKRVGPDGIAGYLGRDGVTHCWWWDEYGRWEREREEMGKGGVLEMMRNEVAKPLEGVDVTARAAL</sequence>
<dbReference type="EMBL" id="QGMI01000855">
    <property type="protein sequence ID" value="TVY36249.1"/>
    <property type="molecule type" value="Genomic_DNA"/>
</dbReference>
<keyword evidence="2" id="KW-1185">Reference proteome</keyword>
<proteinExistence type="predicted"/>
<evidence type="ECO:0000313" key="2">
    <source>
        <dbReference type="Proteomes" id="UP000443090"/>
    </source>
</evidence>
<dbReference type="InterPro" id="IPR029044">
    <property type="entry name" value="Nucleotide-diphossugar_trans"/>
</dbReference>
<dbReference type="InterPro" id="IPR050587">
    <property type="entry name" value="GNT1/Glycosyltrans_8"/>
</dbReference>
<dbReference type="SUPFAM" id="SSF53448">
    <property type="entry name" value="Nucleotide-diphospho-sugar transferases"/>
    <property type="match status" value="1"/>
</dbReference>
<dbReference type="Proteomes" id="UP000443090">
    <property type="component" value="Unassembled WGS sequence"/>
</dbReference>
<dbReference type="CDD" id="cd02537">
    <property type="entry name" value="GT8_Glycogenin"/>
    <property type="match status" value="1"/>
</dbReference>
<accession>A0A8H8RKN9</accession>
<dbReference type="GO" id="GO:0016757">
    <property type="term" value="F:glycosyltransferase activity"/>
    <property type="evidence" value="ECO:0007669"/>
    <property type="project" value="InterPro"/>
</dbReference>
<name>A0A8H8RKN9_9HELO</name>
<dbReference type="Gene3D" id="3.90.550.10">
    <property type="entry name" value="Spore Coat Polysaccharide Biosynthesis Protein SpsA, Chain A"/>
    <property type="match status" value="1"/>
</dbReference>
<dbReference type="OrthoDB" id="2014201at2759"/>
<organism evidence="1 2">
    <name type="scientific">Lachnellula occidentalis</name>
    <dbReference type="NCBI Taxonomy" id="215460"/>
    <lineage>
        <taxon>Eukaryota</taxon>
        <taxon>Fungi</taxon>
        <taxon>Dikarya</taxon>
        <taxon>Ascomycota</taxon>
        <taxon>Pezizomycotina</taxon>
        <taxon>Leotiomycetes</taxon>
        <taxon>Helotiales</taxon>
        <taxon>Lachnaceae</taxon>
        <taxon>Lachnellula</taxon>
    </lineage>
</organism>
<protein>
    <submittedName>
        <fullName evidence="1">Galactinol synthase</fullName>
    </submittedName>
</protein>
<dbReference type="Pfam" id="PF01501">
    <property type="entry name" value="Glyco_transf_8"/>
    <property type="match status" value="1"/>
</dbReference>